<name>A0ABW4K5R9_9HYPH</name>
<accession>A0ABW4K5R9</accession>
<proteinExistence type="predicted"/>
<evidence type="ECO:0000313" key="2">
    <source>
        <dbReference type="Proteomes" id="UP001597308"/>
    </source>
</evidence>
<keyword evidence="2" id="KW-1185">Reference proteome</keyword>
<dbReference type="EMBL" id="JBHUER010000002">
    <property type="protein sequence ID" value="MFD1702267.1"/>
    <property type="molecule type" value="Genomic_DNA"/>
</dbReference>
<dbReference type="RefSeq" id="WP_378797411.1">
    <property type="nucleotide sequence ID" value="NZ_JBHUER010000002.1"/>
</dbReference>
<protein>
    <submittedName>
        <fullName evidence="1">Uncharacterized protein</fullName>
    </submittedName>
</protein>
<dbReference type="Proteomes" id="UP001597308">
    <property type="component" value="Unassembled WGS sequence"/>
</dbReference>
<reference evidence="2" key="1">
    <citation type="journal article" date="2019" name="Int. J. Syst. Evol. Microbiol.">
        <title>The Global Catalogue of Microorganisms (GCM) 10K type strain sequencing project: providing services to taxonomists for standard genome sequencing and annotation.</title>
        <authorList>
            <consortium name="The Broad Institute Genomics Platform"/>
            <consortium name="The Broad Institute Genome Sequencing Center for Infectious Disease"/>
            <person name="Wu L."/>
            <person name="Ma J."/>
        </authorList>
    </citation>
    <scope>NUCLEOTIDE SEQUENCE [LARGE SCALE GENOMIC DNA]</scope>
    <source>
        <strain evidence="2">KCTC 23707</strain>
    </source>
</reference>
<sequence>MSTFKIPLSGQDAELIAQALDVYATTLMCAPLGLGLELLVDVRELRDRIAAASDEHEAARDASTAAGGNVVAFARA</sequence>
<comment type="caution">
    <text evidence="1">The sequence shown here is derived from an EMBL/GenBank/DDBJ whole genome shotgun (WGS) entry which is preliminary data.</text>
</comment>
<organism evidence="1 2">
    <name type="scientific">Methylopila henanensis</name>
    <dbReference type="NCBI Taxonomy" id="873516"/>
    <lineage>
        <taxon>Bacteria</taxon>
        <taxon>Pseudomonadati</taxon>
        <taxon>Pseudomonadota</taxon>
        <taxon>Alphaproteobacteria</taxon>
        <taxon>Hyphomicrobiales</taxon>
        <taxon>Methylopilaceae</taxon>
        <taxon>Methylopila</taxon>
    </lineage>
</organism>
<evidence type="ECO:0000313" key="1">
    <source>
        <dbReference type="EMBL" id="MFD1702267.1"/>
    </source>
</evidence>
<gene>
    <name evidence="1" type="ORF">ACFSCV_04545</name>
</gene>